<dbReference type="AlphaFoldDB" id="A0A1K1VFE3"/>
<protein>
    <submittedName>
        <fullName evidence="4">Ribulose-5-phosphate 4-epimerase/Fuculose-1-phosphate aldolase</fullName>
    </submittedName>
</protein>
<keyword evidence="5" id="KW-1185">Reference proteome</keyword>
<dbReference type="InterPro" id="IPR001303">
    <property type="entry name" value="Aldolase_II/adducin_N"/>
</dbReference>
<accession>A0A1K1VFE3</accession>
<gene>
    <name evidence="4" type="ORF">SAMN02745752_00919</name>
</gene>
<organism evidence="4 5">
    <name type="scientific">Marinospirillum alkaliphilum DSM 21637</name>
    <dbReference type="NCBI Taxonomy" id="1122209"/>
    <lineage>
        <taxon>Bacteria</taxon>
        <taxon>Pseudomonadati</taxon>
        <taxon>Pseudomonadota</taxon>
        <taxon>Gammaproteobacteria</taxon>
        <taxon>Oceanospirillales</taxon>
        <taxon>Oceanospirillaceae</taxon>
        <taxon>Marinospirillum</taxon>
    </lineage>
</organism>
<dbReference type="Proteomes" id="UP000182350">
    <property type="component" value="Unassembled WGS sequence"/>
</dbReference>
<proteinExistence type="predicted"/>
<keyword evidence="1" id="KW-0479">Metal-binding</keyword>
<dbReference type="InterPro" id="IPR050197">
    <property type="entry name" value="Aldolase_class_II_sugar_metab"/>
</dbReference>
<dbReference type="PANTHER" id="PTHR22789">
    <property type="entry name" value="FUCULOSE PHOSPHATE ALDOLASE"/>
    <property type="match status" value="1"/>
</dbReference>
<evidence type="ECO:0000256" key="2">
    <source>
        <dbReference type="ARBA" id="ARBA00023239"/>
    </source>
</evidence>
<evidence type="ECO:0000259" key="3">
    <source>
        <dbReference type="Pfam" id="PF00596"/>
    </source>
</evidence>
<evidence type="ECO:0000313" key="5">
    <source>
        <dbReference type="Proteomes" id="UP000182350"/>
    </source>
</evidence>
<name>A0A1K1VFE3_9GAMM</name>
<dbReference type="Pfam" id="PF00596">
    <property type="entry name" value="Aldolase_II"/>
    <property type="match status" value="1"/>
</dbReference>
<dbReference type="Gene3D" id="3.40.225.10">
    <property type="entry name" value="Class II aldolase/adducin N-terminal domain"/>
    <property type="match status" value="1"/>
</dbReference>
<dbReference type="GO" id="GO:0016832">
    <property type="term" value="F:aldehyde-lyase activity"/>
    <property type="evidence" value="ECO:0007669"/>
    <property type="project" value="TreeGrafter"/>
</dbReference>
<sequence length="204" mass="22219">MSEQEGVIRYQCNLQPAGFEWPDCLLAGLNLWRSRMMQKGWMGQDPARYGGLGFGNLSLRHATPAHPQAFIITASQTGHLTTLTSDGWPLVIQASTTQNSIDALGSHSPSSEALSHAAVYQSSPRIKAVIHIHCPDLWHKALALKLTATARQITYGTPAMASAIHEQIHTPQGLLVMQGHQDGLLAWGPDLRTAAAQLQHLQDH</sequence>
<dbReference type="RefSeq" id="WP_072325154.1">
    <property type="nucleotide sequence ID" value="NZ_FPJW01000002.1"/>
</dbReference>
<dbReference type="GO" id="GO:0019323">
    <property type="term" value="P:pentose catabolic process"/>
    <property type="evidence" value="ECO:0007669"/>
    <property type="project" value="TreeGrafter"/>
</dbReference>
<feature type="domain" description="Class II aldolase/adducin N-terminal" evidence="3">
    <location>
        <begin position="53"/>
        <end position="202"/>
    </location>
</feature>
<dbReference type="PANTHER" id="PTHR22789:SF0">
    <property type="entry name" value="3-OXO-TETRONATE 4-PHOSPHATE DECARBOXYLASE-RELATED"/>
    <property type="match status" value="1"/>
</dbReference>
<evidence type="ECO:0000313" key="4">
    <source>
        <dbReference type="EMBL" id="SFX23285.1"/>
    </source>
</evidence>
<keyword evidence="2" id="KW-0456">Lyase</keyword>
<dbReference type="EMBL" id="FPJW01000002">
    <property type="protein sequence ID" value="SFX23285.1"/>
    <property type="molecule type" value="Genomic_DNA"/>
</dbReference>
<dbReference type="STRING" id="1122209.SAMN02745752_00919"/>
<dbReference type="OrthoDB" id="422493at2"/>
<evidence type="ECO:0000256" key="1">
    <source>
        <dbReference type="ARBA" id="ARBA00022723"/>
    </source>
</evidence>
<dbReference type="InterPro" id="IPR036409">
    <property type="entry name" value="Aldolase_II/adducin_N_sf"/>
</dbReference>
<dbReference type="GO" id="GO:0005829">
    <property type="term" value="C:cytosol"/>
    <property type="evidence" value="ECO:0007669"/>
    <property type="project" value="TreeGrafter"/>
</dbReference>
<dbReference type="SUPFAM" id="SSF53639">
    <property type="entry name" value="AraD/HMP-PK domain-like"/>
    <property type="match status" value="1"/>
</dbReference>
<reference evidence="4 5" key="1">
    <citation type="submission" date="2016-11" db="EMBL/GenBank/DDBJ databases">
        <authorList>
            <person name="Jaros S."/>
            <person name="Januszkiewicz K."/>
            <person name="Wedrychowicz H."/>
        </authorList>
    </citation>
    <scope>NUCLEOTIDE SEQUENCE [LARGE SCALE GENOMIC DNA]</scope>
    <source>
        <strain evidence="4 5">DSM 21637</strain>
    </source>
</reference>
<dbReference type="GO" id="GO:0046872">
    <property type="term" value="F:metal ion binding"/>
    <property type="evidence" value="ECO:0007669"/>
    <property type="project" value="UniProtKB-KW"/>
</dbReference>